<comment type="caution">
    <text evidence="1">The sequence shown here is derived from an EMBL/GenBank/DDBJ whole genome shotgun (WGS) entry which is preliminary data.</text>
</comment>
<dbReference type="EMBL" id="BSNC01000012">
    <property type="protein sequence ID" value="GLP97938.1"/>
    <property type="molecule type" value="Genomic_DNA"/>
</dbReference>
<dbReference type="AlphaFoldDB" id="A0AA37RZK2"/>
<organism evidence="1 2">
    <name type="scientific">Paraferrimonas sedimenticola</name>
    <dbReference type="NCBI Taxonomy" id="375674"/>
    <lineage>
        <taxon>Bacteria</taxon>
        <taxon>Pseudomonadati</taxon>
        <taxon>Pseudomonadota</taxon>
        <taxon>Gammaproteobacteria</taxon>
        <taxon>Alteromonadales</taxon>
        <taxon>Ferrimonadaceae</taxon>
        <taxon>Paraferrimonas</taxon>
    </lineage>
</organism>
<proteinExistence type="predicted"/>
<evidence type="ECO:0008006" key="3">
    <source>
        <dbReference type="Google" id="ProtNLM"/>
    </source>
</evidence>
<keyword evidence="2" id="KW-1185">Reference proteome</keyword>
<evidence type="ECO:0000313" key="1">
    <source>
        <dbReference type="EMBL" id="GLP97938.1"/>
    </source>
</evidence>
<reference evidence="1" key="1">
    <citation type="journal article" date="2014" name="Int. J. Syst. Evol. Microbiol.">
        <title>Complete genome sequence of Corynebacterium casei LMG S-19264T (=DSM 44701T), isolated from a smear-ripened cheese.</title>
        <authorList>
            <consortium name="US DOE Joint Genome Institute (JGI-PGF)"/>
            <person name="Walter F."/>
            <person name="Albersmeier A."/>
            <person name="Kalinowski J."/>
            <person name="Ruckert C."/>
        </authorList>
    </citation>
    <scope>NUCLEOTIDE SEQUENCE</scope>
    <source>
        <strain evidence="1">NBRC 101628</strain>
    </source>
</reference>
<gene>
    <name evidence="1" type="ORF">GCM10007895_32450</name>
</gene>
<dbReference type="Pfam" id="PF07023">
    <property type="entry name" value="DUF1315"/>
    <property type="match status" value="1"/>
</dbReference>
<reference evidence="1" key="2">
    <citation type="submission" date="2023-01" db="EMBL/GenBank/DDBJ databases">
        <title>Draft genome sequence of Paraferrimonas sedimenticola strain NBRC 101628.</title>
        <authorList>
            <person name="Sun Q."/>
            <person name="Mori K."/>
        </authorList>
    </citation>
    <scope>NUCLEOTIDE SEQUENCE</scope>
    <source>
        <strain evidence="1">NBRC 101628</strain>
    </source>
</reference>
<name>A0AA37RZK2_9GAMM</name>
<accession>A0AA37RZK2</accession>
<evidence type="ECO:0000313" key="2">
    <source>
        <dbReference type="Proteomes" id="UP001161422"/>
    </source>
</evidence>
<dbReference type="RefSeq" id="WP_095506860.1">
    <property type="nucleotide sequence ID" value="NZ_BSNC01000012.1"/>
</dbReference>
<sequence length="93" mass="10630">MSDMNQVIDQMPHEVYESLKLAVELGKWADGTPLTETQKEQSMQAVILYQARRLKQTDHLTVGSDGELNHKSKAELKKQFNPDVIAQFNNKNM</sequence>
<protein>
    <recommendedName>
        <fullName evidence="3">DUF1315 family protein</fullName>
    </recommendedName>
</protein>
<dbReference type="Proteomes" id="UP001161422">
    <property type="component" value="Unassembled WGS sequence"/>
</dbReference>
<dbReference type="InterPro" id="IPR009749">
    <property type="entry name" value="DUF1315"/>
</dbReference>